<gene>
    <name evidence="1" type="ORF">CYR32_09000</name>
</gene>
<sequence>MPFIEITTREAIPDEKKAALAQALSDTLLNIEIGGPTDAACTRDWAWFRVISAGDWAIGGRFDETYRRGRTLCLARIIAPEGFMNAELKLRAIADVTADIRAALEISPADDGTGIWVHLTEIPEGQWGAAGEPTPLLSLIEGMGGTVSDKRLDEINAHFAGADKLRKDYGIPR</sequence>
<evidence type="ECO:0008006" key="3">
    <source>
        <dbReference type="Google" id="ProtNLM"/>
    </source>
</evidence>
<evidence type="ECO:0000313" key="2">
    <source>
        <dbReference type="Proteomes" id="UP000234503"/>
    </source>
</evidence>
<evidence type="ECO:0000313" key="1">
    <source>
        <dbReference type="EMBL" id="PLR36483.1"/>
    </source>
</evidence>
<protein>
    <recommendedName>
        <fullName evidence="3">4-oxalocrotonate tautomerase</fullName>
    </recommendedName>
</protein>
<proteinExistence type="predicted"/>
<dbReference type="AlphaFoldDB" id="A0A2N5E5Q2"/>
<reference evidence="1 2" key="1">
    <citation type="submission" date="2017-12" db="EMBL/GenBank/DDBJ databases">
        <title>Characterization of six clinical isolates of Enterochimera gen. nov., a novel genus of the Yersiniaciae family and the three species Enterochimera arupensis sp. nov., Enterochimera coloradensis sp. nov, and Enterochimera californica sp. nov.</title>
        <authorList>
            <person name="Rossi A."/>
            <person name="Fisher M."/>
        </authorList>
    </citation>
    <scope>NUCLEOTIDE SEQUENCE [LARGE SCALE GENOMIC DNA]</scope>
    <source>
        <strain evidence="2">2016-Iso4</strain>
    </source>
</reference>
<accession>A0A2N5E5Q2</accession>
<dbReference type="Proteomes" id="UP000234503">
    <property type="component" value="Unassembled WGS sequence"/>
</dbReference>
<name>A0A2N5E5Q2_9GAMM</name>
<dbReference type="OrthoDB" id="8225112at2"/>
<dbReference type="RefSeq" id="WP_101824057.1">
    <property type="nucleotide sequence ID" value="NZ_PJZH01000006.1"/>
</dbReference>
<organism evidence="1 2">
    <name type="scientific">Chimaeribacter coloradensis</name>
    <dbReference type="NCBI Taxonomy" id="2060068"/>
    <lineage>
        <taxon>Bacteria</taxon>
        <taxon>Pseudomonadati</taxon>
        <taxon>Pseudomonadota</taxon>
        <taxon>Gammaproteobacteria</taxon>
        <taxon>Enterobacterales</taxon>
        <taxon>Yersiniaceae</taxon>
        <taxon>Chimaeribacter</taxon>
    </lineage>
</organism>
<dbReference type="EMBL" id="PJZH01000006">
    <property type="protein sequence ID" value="PLR36483.1"/>
    <property type="molecule type" value="Genomic_DNA"/>
</dbReference>
<keyword evidence="2" id="KW-1185">Reference proteome</keyword>
<dbReference type="Gene3D" id="3.30.429.10">
    <property type="entry name" value="Macrophage Migration Inhibitory Factor"/>
    <property type="match status" value="2"/>
</dbReference>
<dbReference type="InterPro" id="IPR014347">
    <property type="entry name" value="Tautomerase/MIF_sf"/>
</dbReference>
<comment type="caution">
    <text evidence="1">The sequence shown here is derived from an EMBL/GenBank/DDBJ whole genome shotgun (WGS) entry which is preliminary data.</text>
</comment>